<name>A0ABY2T4F0_9BACI</name>
<evidence type="ECO:0000313" key="3">
    <source>
        <dbReference type="Proteomes" id="UP000308539"/>
    </source>
</evidence>
<feature type="transmembrane region" description="Helical" evidence="1">
    <location>
        <begin position="32"/>
        <end position="54"/>
    </location>
</feature>
<evidence type="ECO:0000256" key="1">
    <source>
        <dbReference type="SAM" id="Phobius"/>
    </source>
</evidence>
<dbReference type="Proteomes" id="UP000308539">
    <property type="component" value="Unassembled WGS sequence"/>
</dbReference>
<keyword evidence="1" id="KW-0812">Transmembrane</keyword>
<keyword evidence="3" id="KW-1185">Reference proteome</keyword>
<evidence type="ECO:0000313" key="2">
    <source>
        <dbReference type="EMBL" id="TKI51571.1"/>
    </source>
</evidence>
<keyword evidence="1" id="KW-0472">Membrane</keyword>
<proteinExistence type="predicted"/>
<comment type="caution">
    <text evidence="2">The sequence shown here is derived from an EMBL/GenBank/DDBJ whole genome shotgun (WGS) entry which is preliminary data.</text>
</comment>
<keyword evidence="1" id="KW-1133">Transmembrane helix</keyword>
<dbReference type="EMBL" id="SZPV01000055">
    <property type="protein sequence ID" value="TKI51571.1"/>
    <property type="molecule type" value="Genomic_DNA"/>
</dbReference>
<gene>
    <name evidence="2" type="ORF">FC752_21625</name>
</gene>
<sequence length="62" mass="7557">MTKFGKYLYITFIMIVFLLSSIWDYFKNNHWALLENFLFSLWIAVFLFMAAILLRKTKVKEK</sequence>
<protein>
    <submittedName>
        <fullName evidence="2">RNA polymerase subunit sigma</fullName>
    </submittedName>
</protein>
<reference evidence="2 3" key="1">
    <citation type="submission" date="2019-04" db="EMBL/GenBank/DDBJ databases">
        <title>Lysinibacillus genome sequencing.</title>
        <authorList>
            <person name="Dunlap C."/>
        </authorList>
    </citation>
    <scope>NUCLEOTIDE SEQUENCE [LARGE SCALE GENOMIC DNA]</scope>
    <source>
        <strain evidence="2 3">NBRC 109424</strain>
    </source>
</reference>
<feature type="transmembrane region" description="Helical" evidence="1">
    <location>
        <begin position="7"/>
        <end position="26"/>
    </location>
</feature>
<accession>A0ABY2T4F0</accession>
<organism evidence="2 3">
    <name type="scientific">Lysinibacillus varians</name>
    <dbReference type="NCBI Taxonomy" id="1145276"/>
    <lineage>
        <taxon>Bacteria</taxon>
        <taxon>Bacillati</taxon>
        <taxon>Bacillota</taxon>
        <taxon>Bacilli</taxon>
        <taxon>Bacillales</taxon>
        <taxon>Bacillaceae</taxon>
        <taxon>Lysinibacillus</taxon>
    </lineage>
</organism>